<keyword evidence="10 11" id="KW-0413">Isomerase</keyword>
<dbReference type="SUPFAM" id="SSF52540">
    <property type="entry name" value="P-loop containing nucleoside triphosphate hydrolases"/>
    <property type="match status" value="2"/>
</dbReference>
<protein>
    <recommendedName>
        <fullName evidence="11">RecBCD enzyme subunit RecD</fullName>
        <ecNumber evidence="11">5.6.2.3</ecNumber>
    </recommendedName>
    <alternativeName>
        <fullName evidence="11">DNA 5'-3' helicase subunit RecD</fullName>
    </alternativeName>
    <alternativeName>
        <fullName evidence="11">Exonuclease V subunit RecD</fullName>
        <shortName evidence="11">ExoV subunit RecD</shortName>
    </alternativeName>
    <alternativeName>
        <fullName evidence="11">Helicase/nuclease RecBCD subunit RecD</fullName>
    </alternativeName>
</protein>
<dbReference type="PANTHER" id="PTHR43788">
    <property type="entry name" value="DNA2/NAM7 HELICASE FAMILY MEMBER"/>
    <property type="match status" value="1"/>
</dbReference>
<reference evidence="13 14" key="1">
    <citation type="submission" date="2020-10" db="EMBL/GenBank/DDBJ databases">
        <title>Phylogeny of dyella-like bacteria.</title>
        <authorList>
            <person name="Fu J."/>
        </authorList>
    </citation>
    <scope>NUCLEOTIDE SEQUENCE [LARGE SCALE GENOMIC DNA]</scope>
    <source>
        <strain evidence="13 14">BB4</strain>
    </source>
</reference>
<feature type="domain" description="AAA+ ATPase" evidence="12">
    <location>
        <begin position="167"/>
        <end position="388"/>
    </location>
</feature>
<dbReference type="Pfam" id="PF13538">
    <property type="entry name" value="UvrD_C_2"/>
    <property type="match status" value="1"/>
</dbReference>
<dbReference type="InterPro" id="IPR027417">
    <property type="entry name" value="P-loop_NTPase"/>
</dbReference>
<evidence type="ECO:0000256" key="2">
    <source>
        <dbReference type="ARBA" id="ARBA00022741"/>
    </source>
</evidence>
<dbReference type="EC" id="5.6.2.3" evidence="11"/>
<dbReference type="Proteomes" id="UP001620408">
    <property type="component" value="Unassembled WGS sequence"/>
</dbReference>
<keyword evidence="4 11" id="KW-0378">Hydrolase</keyword>
<evidence type="ECO:0000256" key="9">
    <source>
        <dbReference type="ARBA" id="ARBA00023204"/>
    </source>
</evidence>
<evidence type="ECO:0000256" key="10">
    <source>
        <dbReference type="ARBA" id="ARBA00023235"/>
    </source>
</evidence>
<comment type="miscellaneous">
    <text evidence="11">In the RecBCD complex, RecB has a slow 3'-5' helicase, an exonuclease activity and loads RecA onto ssDNA, RecD has a fast 5'-3' helicase activity, while RecC stimulates the ATPase and processivity of the RecB helicase and contributes to recognition of the Chi site.</text>
</comment>
<keyword evidence="3 11" id="KW-0227">DNA damage</keyword>
<keyword evidence="8 11" id="KW-0238">DNA-binding</keyword>
<name>A0ABW8K6T2_9GAMM</name>
<keyword evidence="9 11" id="KW-0234">DNA repair</keyword>
<dbReference type="InterPro" id="IPR006344">
    <property type="entry name" value="RecD"/>
</dbReference>
<keyword evidence="7 11" id="KW-0067">ATP-binding</keyword>
<keyword evidence="2 11" id="KW-0547">Nucleotide-binding</keyword>
<dbReference type="EMBL" id="JADIKD010000010">
    <property type="protein sequence ID" value="MFK2917662.1"/>
    <property type="molecule type" value="Genomic_DNA"/>
</dbReference>
<dbReference type="CDD" id="cd17933">
    <property type="entry name" value="DEXSc_RecD-like"/>
    <property type="match status" value="1"/>
</dbReference>
<comment type="similarity">
    <text evidence="11">Belongs to the RecD family.</text>
</comment>
<evidence type="ECO:0000256" key="11">
    <source>
        <dbReference type="HAMAP-Rule" id="MF_01487"/>
    </source>
</evidence>
<evidence type="ECO:0000256" key="1">
    <source>
        <dbReference type="ARBA" id="ARBA00022722"/>
    </source>
</evidence>
<dbReference type="RefSeq" id="WP_379986765.1">
    <property type="nucleotide sequence ID" value="NZ_JADIKD010000010.1"/>
</dbReference>
<evidence type="ECO:0000256" key="3">
    <source>
        <dbReference type="ARBA" id="ARBA00022763"/>
    </source>
</evidence>
<feature type="binding site" evidence="11">
    <location>
        <begin position="175"/>
        <end position="182"/>
    </location>
    <ligand>
        <name>ATP</name>
        <dbReference type="ChEBI" id="CHEBI:30616"/>
    </ligand>
</feature>
<dbReference type="InterPro" id="IPR027785">
    <property type="entry name" value="UvrD-like_helicase_C"/>
</dbReference>
<proteinExistence type="inferred from homology"/>
<dbReference type="InterPro" id="IPR050534">
    <property type="entry name" value="Coronavir_polyprotein_1ab"/>
</dbReference>
<dbReference type="NCBIfam" id="TIGR01447">
    <property type="entry name" value="recD"/>
    <property type="match status" value="1"/>
</dbReference>
<dbReference type="CDD" id="cd18809">
    <property type="entry name" value="SF1_C_RecD"/>
    <property type="match status" value="1"/>
</dbReference>
<keyword evidence="6 11" id="KW-0269">Exonuclease</keyword>
<comment type="catalytic activity">
    <reaction evidence="11">
        <text>ATP + H2O = ADP + phosphate + H(+)</text>
        <dbReference type="Rhea" id="RHEA:13065"/>
        <dbReference type="ChEBI" id="CHEBI:15377"/>
        <dbReference type="ChEBI" id="CHEBI:15378"/>
        <dbReference type="ChEBI" id="CHEBI:30616"/>
        <dbReference type="ChEBI" id="CHEBI:43474"/>
        <dbReference type="ChEBI" id="CHEBI:456216"/>
        <dbReference type="EC" id="5.6.2.3"/>
    </reaction>
</comment>
<dbReference type="Gene3D" id="3.40.50.300">
    <property type="entry name" value="P-loop containing nucleotide triphosphate hydrolases"/>
    <property type="match status" value="3"/>
</dbReference>
<keyword evidence="14" id="KW-1185">Reference proteome</keyword>
<dbReference type="SMART" id="SM00382">
    <property type="entry name" value="AAA"/>
    <property type="match status" value="1"/>
</dbReference>
<comment type="function">
    <text evidence="11">A helicase/nuclease that prepares dsDNA breaks (DSB) for recombinational DNA repair. Binds to DSBs and unwinds DNA via a highly rapid and processive ATP-dependent bidirectional helicase activity. Unwinds dsDNA until it encounters a Chi (crossover hotspot instigator) sequence from the 3' direction. Cuts ssDNA a few nucleotides 3' to the Chi site. The properties and activities of the enzyme are changed at Chi. The Chi-altered holoenzyme produces a long 3'-ssDNA overhang and facilitates RecA-binding to the ssDNA for homologous DNA recombination and repair. Holoenzyme degrades any linearized DNA that is unable to undergo homologous recombination. In the holoenzyme this subunit has ssDNA-dependent ATPase and 5'-3' helicase activity. When added to pre-assembled RecBC greatly stimulates nuclease activity and augments holoenzyme processivity. Negatively regulates the RecA-loading ability of RecBCD.</text>
</comment>
<organism evidence="13 14">
    <name type="scientific">Dyella koreensis</name>
    <dbReference type="NCBI Taxonomy" id="311235"/>
    <lineage>
        <taxon>Bacteria</taxon>
        <taxon>Pseudomonadati</taxon>
        <taxon>Pseudomonadota</taxon>
        <taxon>Gammaproteobacteria</taxon>
        <taxon>Lysobacterales</taxon>
        <taxon>Rhodanobacteraceae</taxon>
        <taxon>Dyella</taxon>
    </lineage>
</organism>
<evidence type="ECO:0000313" key="14">
    <source>
        <dbReference type="Proteomes" id="UP001620408"/>
    </source>
</evidence>
<dbReference type="GO" id="GO:0008854">
    <property type="term" value="F:exodeoxyribonuclease V activity"/>
    <property type="evidence" value="ECO:0007669"/>
    <property type="project" value="UniProtKB-EC"/>
</dbReference>
<evidence type="ECO:0000256" key="5">
    <source>
        <dbReference type="ARBA" id="ARBA00022806"/>
    </source>
</evidence>
<comment type="caution">
    <text evidence="13">The sequence shown here is derived from an EMBL/GenBank/DDBJ whole genome shotgun (WGS) entry which is preliminary data.</text>
</comment>
<evidence type="ECO:0000259" key="12">
    <source>
        <dbReference type="SMART" id="SM00382"/>
    </source>
</evidence>
<sequence length="648" mass="71068">MQPDSRLALLAHAIEQKRLRALDTAFARFLAEQDTQADPAWLLLAALLSRQLADGHLCLDLSMWQMLADEQSWPSHWRDAIERALQAHSLPTWIGSGEGATPLVLDGTRLYLRRYWNHERQVAQAISERWSVAQPVPGHLSEELARLFPASAAQPDWPRVACALAAHGAFTVITGGPGTGKTTTVVRLLGLLQTLHLREQPRPLRIRLAAPTGKAAARLNASIHGQLARLDVDDAVRMAIPATVDTLHRLLGARPDTRRFRHDAAHPLALDVLVIDEASMVDLEMMSAVLAALPSSARLILLGDKDQLSSVEAGAVLGDLCRRAEGGHYEQATADWLRTTTGNDVQPWVRSDAHALDQHVVMLRHSHRFDATSGIGRLALAVNAGDLGGVRNLFQSPQPDIAWIDGVADASELATLVLHGGREHFAAHGGDAPLGYRYYLEVLRQERPAIDAGDEAHAQWARHVLDAFHRFQLLCALRNGPYGTEGLNQQIASILQRAQLIDAGHDWYEGRPVLVTRNDYNLGLMNGDVGIALRVPSADGEPRLRVAFLVADSSGEAQTERIRFILPSRLGELETVFAMTVHKSQGSEFEHTALVLPERASGVLTRELLYTGVTRARRWFTLVGGGDVVAEAVGRVTVRHSGLRDRLR</sequence>
<dbReference type="InterPro" id="IPR003593">
    <property type="entry name" value="AAA+_ATPase"/>
</dbReference>
<dbReference type="InterPro" id="IPR049550">
    <property type="entry name" value="RecD_N"/>
</dbReference>
<dbReference type="PANTHER" id="PTHR43788:SF6">
    <property type="entry name" value="DNA HELICASE B"/>
    <property type="match status" value="1"/>
</dbReference>
<dbReference type="HAMAP" id="MF_01487">
    <property type="entry name" value="RecD"/>
    <property type="match status" value="1"/>
</dbReference>
<accession>A0ABW8K6T2</accession>
<evidence type="ECO:0000256" key="8">
    <source>
        <dbReference type="ARBA" id="ARBA00023125"/>
    </source>
</evidence>
<comment type="subunit">
    <text evidence="11">Heterotrimer of RecB, RecC and RecD. All subunits contribute to DNA-binding.</text>
</comment>
<keyword evidence="1 11" id="KW-0540">Nuclease</keyword>
<evidence type="ECO:0000256" key="6">
    <source>
        <dbReference type="ARBA" id="ARBA00022839"/>
    </source>
</evidence>
<dbReference type="Pfam" id="PF13245">
    <property type="entry name" value="AAA_19"/>
    <property type="match status" value="1"/>
</dbReference>
<dbReference type="InterPro" id="IPR041851">
    <property type="entry name" value="RecD_N_sf"/>
</dbReference>
<dbReference type="Pfam" id="PF21185">
    <property type="entry name" value="RecD_N"/>
    <property type="match status" value="1"/>
</dbReference>
<evidence type="ECO:0000256" key="7">
    <source>
        <dbReference type="ARBA" id="ARBA00022840"/>
    </source>
</evidence>
<dbReference type="Gene3D" id="1.10.10.1020">
    <property type="entry name" value="RecBCD complex, subunit RecD, N-terminal domain"/>
    <property type="match status" value="1"/>
</dbReference>
<evidence type="ECO:0000313" key="13">
    <source>
        <dbReference type="EMBL" id="MFK2917662.1"/>
    </source>
</evidence>
<gene>
    <name evidence="11 13" type="primary">recD</name>
    <name evidence="13" type="ORF">ISS97_10365</name>
</gene>
<keyword evidence="5 11" id="KW-0347">Helicase</keyword>
<evidence type="ECO:0000256" key="4">
    <source>
        <dbReference type="ARBA" id="ARBA00022801"/>
    </source>
</evidence>